<dbReference type="PROSITE" id="PS51257">
    <property type="entry name" value="PROKAR_LIPOPROTEIN"/>
    <property type="match status" value="1"/>
</dbReference>
<sequence>MRNILIVFLLALSVAGCAKKENVLLPTGFYSGGQKFAYCKNPQLFDATFIKFVNENYTSSLNTTVESIAEINAENSNGYSVQTPLKCNGVFSMKDGSYYKFNVKVSIPKQNSPRIDSLTMNEDKEREITEHESFANSFNSPSIQYCEDLMRKVRESYGKAPRCIPVIQKGMNVTESSGVVGLSDELTGKNIYYYMNILPGQLNGDYSYSERELSTLITMIKFQGKGV</sequence>
<gene>
    <name evidence="2" type="ORF">DSJ_11140</name>
</gene>
<evidence type="ECO:0008006" key="4">
    <source>
        <dbReference type="Google" id="ProtNLM"/>
    </source>
</evidence>
<accession>A0ABN4Z0E7</accession>
<protein>
    <recommendedName>
        <fullName evidence="4">Lipoprotein</fullName>
    </recommendedName>
</protein>
<dbReference type="RefSeq" id="WP_044242142.1">
    <property type="nucleotide sequence ID" value="NZ_AHIE01000018.1"/>
</dbReference>
<reference evidence="2 3" key="1">
    <citation type="submission" date="2016-10" db="EMBL/GenBank/DDBJ databases">
        <title>Complete Genome Assembly of Pantoea stewartii subsp. stewartii DC283, a Corn Pathogen.</title>
        <authorList>
            <person name="Duong D.A."/>
            <person name="Stevens A.M."/>
            <person name="Jensen R.V."/>
        </authorList>
    </citation>
    <scope>NUCLEOTIDE SEQUENCE [LARGE SCALE GENOMIC DNA]</scope>
    <source>
        <strain evidence="2 3">DC283</strain>
    </source>
</reference>
<evidence type="ECO:0000313" key="3">
    <source>
        <dbReference type="Proteomes" id="UP000192380"/>
    </source>
</evidence>
<name>A0ABN4Z0E7_PANSE</name>
<proteinExistence type="predicted"/>
<dbReference type="Proteomes" id="UP000192380">
    <property type="component" value="Chromosome"/>
</dbReference>
<feature type="chain" id="PRO_5046687046" description="Lipoprotein" evidence="1">
    <location>
        <begin position="21"/>
        <end position="227"/>
    </location>
</feature>
<evidence type="ECO:0000256" key="1">
    <source>
        <dbReference type="SAM" id="SignalP"/>
    </source>
</evidence>
<evidence type="ECO:0000313" key="2">
    <source>
        <dbReference type="EMBL" id="ARF49846.1"/>
    </source>
</evidence>
<organism evidence="2 3">
    <name type="scientific">Pantoea stewartii subsp. stewartii DC283</name>
    <dbReference type="NCBI Taxonomy" id="660596"/>
    <lineage>
        <taxon>Bacteria</taxon>
        <taxon>Pseudomonadati</taxon>
        <taxon>Pseudomonadota</taxon>
        <taxon>Gammaproteobacteria</taxon>
        <taxon>Enterobacterales</taxon>
        <taxon>Erwiniaceae</taxon>
        <taxon>Pantoea</taxon>
    </lineage>
</organism>
<dbReference type="EMBL" id="CP017581">
    <property type="protein sequence ID" value="ARF49846.1"/>
    <property type="molecule type" value="Genomic_DNA"/>
</dbReference>
<feature type="signal peptide" evidence="1">
    <location>
        <begin position="1"/>
        <end position="20"/>
    </location>
</feature>
<keyword evidence="3" id="KW-1185">Reference proteome</keyword>
<keyword evidence="1" id="KW-0732">Signal</keyword>